<gene>
    <name evidence="1" type="ORF">A4A59_36690</name>
</gene>
<sequence length="77" mass="8344">MALELAVAFRRNDDVSTGFSDLVAQMIGIIALVGNRSGSLDAIDEIVSEGDVVTLSGRRDQTNRKPECLRCRMDFGA</sequence>
<dbReference type="AlphaFoldDB" id="A0A154IPX6"/>
<dbReference type="EMBL" id="LVYU01000048">
    <property type="protein sequence ID" value="KZB02436.1"/>
    <property type="molecule type" value="Genomic_DNA"/>
</dbReference>
<organism evidence="1">
    <name type="scientific">Rhizobium leguminosarum</name>
    <dbReference type="NCBI Taxonomy" id="384"/>
    <lineage>
        <taxon>Bacteria</taxon>
        <taxon>Pseudomonadati</taxon>
        <taxon>Pseudomonadota</taxon>
        <taxon>Alphaproteobacteria</taxon>
        <taxon>Hyphomicrobiales</taxon>
        <taxon>Rhizobiaceae</taxon>
        <taxon>Rhizobium/Agrobacterium group</taxon>
        <taxon>Rhizobium</taxon>
    </lineage>
</organism>
<name>A0A154IPX6_RHILE</name>
<accession>A0A154IPX6</accession>
<reference evidence="1" key="1">
    <citation type="submission" date="2016-03" db="EMBL/GenBank/DDBJ databases">
        <title>Microsymbionts genomes from the relict species Vavilovia formosa.</title>
        <authorList>
            <person name="Chirak E."/>
            <person name="Kimeklis A."/>
            <person name="Kopat V."/>
            <person name="Andronov E."/>
        </authorList>
    </citation>
    <scope>NUCLEOTIDE SEQUENCE [LARGE SCALE GENOMIC DNA]</scope>
    <source>
        <strain evidence="1">Vaf12</strain>
    </source>
</reference>
<proteinExistence type="predicted"/>
<protein>
    <submittedName>
        <fullName evidence="1">Uncharacterized protein</fullName>
    </submittedName>
</protein>
<evidence type="ECO:0000313" key="1">
    <source>
        <dbReference type="EMBL" id="KZB02436.1"/>
    </source>
</evidence>
<comment type="caution">
    <text evidence="1">The sequence shown here is derived from an EMBL/GenBank/DDBJ whole genome shotgun (WGS) entry which is preliminary data.</text>
</comment>